<dbReference type="AlphaFoldDB" id="W8T6S1"/>
<accession>W8T6S1</accession>
<evidence type="ECO:0000313" key="3">
    <source>
        <dbReference type="Proteomes" id="UP000019591"/>
    </source>
</evidence>
<protein>
    <recommendedName>
        <fullName evidence="1">SiaC family regulatory phosphoprotein domain-containing protein</fullName>
    </recommendedName>
</protein>
<reference evidence="2 3" key="1">
    <citation type="journal article" date="2014" name="Genome Announc.">
        <title>Complete Genome Sequence of Amino Acid-Utilizing Eubacterium acidaminophilum al-2 (DSM 3953).</title>
        <authorList>
            <person name="Poehlein A."/>
            <person name="Andreesen J.R."/>
            <person name="Daniel R."/>
        </authorList>
    </citation>
    <scope>NUCLEOTIDE SEQUENCE [LARGE SCALE GENOMIC DNA]</scope>
    <source>
        <strain evidence="2 3">DSM 3953</strain>
    </source>
</reference>
<dbReference type="KEGG" id="eac:EAL2_c21630"/>
<name>W8T6S1_PEPAC</name>
<dbReference type="InterPro" id="IPR018530">
    <property type="entry name" value="SiaC"/>
</dbReference>
<sequence>MFDICIEKTKSSPQVSYDNELNVLNIEGESYPENAFKFYEPLFGWMDEYFKAEGRRLQVDIGLVYLNTSSIKCIMDMIYRLEQESCKGHNIAVNWYYDKRNRNIKECGIELQEDLESEMAFNIIEVQAQE</sequence>
<gene>
    <name evidence="2" type="ORF">EAL2_c21630</name>
</gene>
<organism evidence="2 3">
    <name type="scientific">Peptoclostridium acidaminophilum DSM 3953</name>
    <dbReference type="NCBI Taxonomy" id="1286171"/>
    <lineage>
        <taxon>Bacteria</taxon>
        <taxon>Bacillati</taxon>
        <taxon>Bacillota</taxon>
        <taxon>Clostridia</taxon>
        <taxon>Peptostreptococcales</taxon>
        <taxon>Peptoclostridiaceae</taxon>
        <taxon>Peptoclostridium</taxon>
    </lineage>
</organism>
<feature type="domain" description="SiaC family regulatory phosphoprotein" evidence="1">
    <location>
        <begin position="6"/>
        <end position="125"/>
    </location>
</feature>
<dbReference type="HOGENOM" id="CLU_129198_0_0_9"/>
<dbReference type="STRING" id="1286171.EAL2_c21630"/>
<dbReference type="EMBL" id="CP007452">
    <property type="protein sequence ID" value="AHM57444.1"/>
    <property type="molecule type" value="Genomic_DNA"/>
</dbReference>
<dbReference type="OrthoDB" id="5297629at2"/>
<dbReference type="PATRIC" id="fig|1286171.3.peg.2112"/>
<dbReference type="Pfam" id="PF09345">
    <property type="entry name" value="SiaC"/>
    <property type="match status" value="1"/>
</dbReference>
<proteinExistence type="predicted"/>
<evidence type="ECO:0000259" key="1">
    <source>
        <dbReference type="Pfam" id="PF09345"/>
    </source>
</evidence>
<evidence type="ECO:0000313" key="2">
    <source>
        <dbReference type="EMBL" id="AHM57444.1"/>
    </source>
</evidence>
<dbReference type="eggNOG" id="ENOG50312WH">
    <property type="taxonomic scope" value="Bacteria"/>
</dbReference>
<dbReference type="Proteomes" id="UP000019591">
    <property type="component" value="Chromosome"/>
</dbReference>
<keyword evidence="3" id="KW-1185">Reference proteome</keyword>
<dbReference type="RefSeq" id="WP_025436366.1">
    <property type="nucleotide sequence ID" value="NZ_CP007452.1"/>
</dbReference>